<feature type="domain" description="HTH lysR-type" evidence="5">
    <location>
        <begin position="2"/>
        <end position="58"/>
    </location>
</feature>
<comment type="caution">
    <text evidence="6">The sequence shown here is derived from an EMBL/GenBank/DDBJ whole genome shotgun (WGS) entry which is preliminary data.</text>
</comment>
<gene>
    <name evidence="6" type="ORF">C9J01_07030</name>
</gene>
<dbReference type="NCBIfam" id="TIGR03298">
    <property type="entry name" value="argP"/>
    <property type="match status" value="1"/>
</dbReference>
<evidence type="ECO:0000256" key="2">
    <source>
        <dbReference type="ARBA" id="ARBA00023015"/>
    </source>
</evidence>
<dbReference type="RefSeq" id="WP_107297359.1">
    <property type="nucleotide sequence ID" value="NZ_PYMB01000001.1"/>
</dbReference>
<reference evidence="6 7" key="1">
    <citation type="submission" date="2018-03" db="EMBL/GenBank/DDBJ databases">
        <title>Whole genome sequencing of Histamine producing bacteria.</title>
        <authorList>
            <person name="Butler K."/>
        </authorList>
    </citation>
    <scope>NUCLEOTIDE SEQUENCE [LARGE SCALE GENOMIC DNA]</scope>
    <source>
        <strain evidence="6 7">DSM 19138</strain>
    </source>
</reference>
<keyword evidence="2" id="KW-0805">Transcription regulation</keyword>
<dbReference type="InterPro" id="IPR000847">
    <property type="entry name" value="LysR_HTH_N"/>
</dbReference>
<dbReference type="SUPFAM" id="SSF53850">
    <property type="entry name" value="Periplasmic binding protein-like II"/>
    <property type="match status" value="1"/>
</dbReference>
<dbReference type="OrthoDB" id="3252676at2"/>
<dbReference type="Gene3D" id="3.40.190.290">
    <property type="match status" value="1"/>
</dbReference>
<evidence type="ECO:0000259" key="5">
    <source>
        <dbReference type="PROSITE" id="PS50931"/>
    </source>
</evidence>
<dbReference type="InterPro" id="IPR036388">
    <property type="entry name" value="WH-like_DNA-bd_sf"/>
</dbReference>
<sequence>MLDNKEMETLIAIVDGQSFDNAARQLHISPGAVSQRIKSLENRVGSSVLVRTTPPQTTEVGKQVLGYARRMLLLQNELDLALKHGIDNDSLSLAIAVNHDSLSCWFMDVIDHFSDRPNLSFDIRTSNTVSTQTLLKSGEVIAAITSKANHLGGCKTRYLGQLEYLPVCSQSYFKHYFKNGINNEQLSSSPVAIFDREDDLVDRYLSIHGVERKQQRTHYFPSSHVLLDAVNCGVAWTMLPKLLIENQPLPSELITLSPHPIFVDLYWNTWEQESEIVAQVERTVLSLAQRKLVQP</sequence>
<evidence type="ECO:0000256" key="1">
    <source>
        <dbReference type="ARBA" id="ARBA00009437"/>
    </source>
</evidence>
<dbReference type="NCBIfam" id="NF002964">
    <property type="entry name" value="PRK03635.1"/>
    <property type="match status" value="1"/>
</dbReference>
<dbReference type="PROSITE" id="PS50931">
    <property type="entry name" value="HTH_LYSR"/>
    <property type="match status" value="1"/>
</dbReference>
<evidence type="ECO:0000256" key="3">
    <source>
        <dbReference type="ARBA" id="ARBA00023125"/>
    </source>
</evidence>
<dbReference type="EMBL" id="PYMB01000001">
    <property type="protein sequence ID" value="PSW16740.1"/>
    <property type="molecule type" value="Genomic_DNA"/>
</dbReference>
<accession>A0A2T3NML9</accession>
<evidence type="ECO:0000256" key="4">
    <source>
        <dbReference type="ARBA" id="ARBA00023163"/>
    </source>
</evidence>
<dbReference type="SUPFAM" id="SSF46785">
    <property type="entry name" value="Winged helix' DNA-binding domain"/>
    <property type="match status" value="1"/>
</dbReference>
<keyword evidence="4" id="KW-0804">Transcription</keyword>
<evidence type="ECO:0000313" key="6">
    <source>
        <dbReference type="EMBL" id="PSW16740.1"/>
    </source>
</evidence>
<dbReference type="GO" id="GO:0003677">
    <property type="term" value="F:DNA binding"/>
    <property type="evidence" value="ECO:0007669"/>
    <property type="project" value="UniProtKB-KW"/>
</dbReference>
<keyword evidence="3" id="KW-0238">DNA-binding</keyword>
<dbReference type="PANTHER" id="PTHR30579">
    <property type="entry name" value="TRANSCRIPTIONAL REGULATOR"/>
    <property type="match status" value="1"/>
</dbReference>
<dbReference type="Proteomes" id="UP000241346">
    <property type="component" value="Unassembled WGS sequence"/>
</dbReference>
<dbReference type="PANTHER" id="PTHR30579:SF2">
    <property type="entry name" value="HTH-TYPE TRANSCRIPTIONAL REGULATOR ARGP"/>
    <property type="match status" value="1"/>
</dbReference>
<dbReference type="AlphaFoldDB" id="A0A2T3NML9"/>
<name>A0A2T3NML9_9GAMM</name>
<comment type="similarity">
    <text evidence="1">Belongs to the LysR transcriptional regulatory family.</text>
</comment>
<dbReference type="InterPro" id="IPR050176">
    <property type="entry name" value="LTTR"/>
</dbReference>
<dbReference type="InterPro" id="IPR036390">
    <property type="entry name" value="WH_DNA-bd_sf"/>
</dbReference>
<dbReference type="Pfam" id="PF00126">
    <property type="entry name" value="HTH_1"/>
    <property type="match status" value="1"/>
</dbReference>
<evidence type="ECO:0000313" key="7">
    <source>
        <dbReference type="Proteomes" id="UP000241346"/>
    </source>
</evidence>
<dbReference type="InterPro" id="IPR017685">
    <property type="entry name" value="ArgP"/>
</dbReference>
<dbReference type="GO" id="GO:0003700">
    <property type="term" value="F:DNA-binding transcription factor activity"/>
    <property type="evidence" value="ECO:0007669"/>
    <property type="project" value="InterPro"/>
</dbReference>
<dbReference type="Gene3D" id="1.10.10.10">
    <property type="entry name" value="Winged helix-like DNA-binding domain superfamily/Winged helix DNA-binding domain"/>
    <property type="match status" value="1"/>
</dbReference>
<dbReference type="InterPro" id="IPR005119">
    <property type="entry name" value="LysR_subst-bd"/>
</dbReference>
<protein>
    <recommendedName>
        <fullName evidence="5">HTH lysR-type domain-containing protein</fullName>
    </recommendedName>
</protein>
<organism evidence="6 7">
    <name type="scientific">Photobacterium rosenbergii</name>
    <dbReference type="NCBI Taxonomy" id="294936"/>
    <lineage>
        <taxon>Bacteria</taxon>
        <taxon>Pseudomonadati</taxon>
        <taxon>Pseudomonadota</taxon>
        <taxon>Gammaproteobacteria</taxon>
        <taxon>Vibrionales</taxon>
        <taxon>Vibrionaceae</taxon>
        <taxon>Photobacterium</taxon>
    </lineage>
</organism>
<proteinExistence type="inferred from homology"/>
<dbReference type="Pfam" id="PF03466">
    <property type="entry name" value="LysR_substrate"/>
    <property type="match status" value="1"/>
</dbReference>